<dbReference type="CDD" id="cd03784">
    <property type="entry name" value="GT1_Gtf-like"/>
    <property type="match status" value="1"/>
</dbReference>
<gene>
    <name evidence="4" type="ORF">FCM35_KLT10230</name>
</gene>
<dbReference type="InterPro" id="IPR058980">
    <property type="entry name" value="Glyco_transf_N"/>
</dbReference>
<evidence type="ECO:0000313" key="5">
    <source>
        <dbReference type="Proteomes" id="UP000623129"/>
    </source>
</evidence>
<sequence length="460" mass="52270">MDNPREKRINVLMLPWLAHGHANRYLELAKRLTQELNNLSIHFCSTPIILDSIRDNLHRHSTVPNPSSINLVEIRLQETEELPPHLHTTKHLPLHLIPVLTQAFAQSEETFLHLLETLKPDLLIFDIFQPWAAKIARQRNIPAVVYIGCTVAMSSCAHDYFAPSKDFPYPAIKLTQENRRQRTEPSEGEQGYRHFLEQVVLCWQLSDFVIARSFLEIEAKYINYLSTLIRKEVVLTGPLIPDVGSVSPGNIQKAEKVMQWLDQREPRSVVFVSFGSECFMPYNEMEQLARGLELSGACFIWVARFPKNNDEKGNELGKALLHGLVERVGPQRGLVITSWAPQRRILLHRNLSSFLTHCGWSSVIEGMQAGVPMLALPMDWDQPVNAKLIVDLGIGIEIPQRGLGNFKGEGVSACIKQILRSEYGDSVRRNAQELAEVIRNRKNDDIRILADKILELASDH</sequence>
<evidence type="ECO:0000256" key="2">
    <source>
        <dbReference type="ARBA" id="ARBA00022679"/>
    </source>
</evidence>
<dbReference type="SUPFAM" id="SSF53756">
    <property type="entry name" value="UDP-Glycosyltransferase/glycogen phosphorylase"/>
    <property type="match status" value="1"/>
</dbReference>
<dbReference type="Pfam" id="PF00201">
    <property type="entry name" value="UDPGT"/>
    <property type="match status" value="1"/>
</dbReference>
<dbReference type="GO" id="GO:0008194">
    <property type="term" value="F:UDP-glycosyltransferase activity"/>
    <property type="evidence" value="ECO:0007669"/>
    <property type="project" value="InterPro"/>
</dbReference>
<evidence type="ECO:0000259" key="3">
    <source>
        <dbReference type="Pfam" id="PF26168"/>
    </source>
</evidence>
<dbReference type="OrthoDB" id="5835829at2759"/>
<dbReference type="Pfam" id="PF26168">
    <property type="entry name" value="Glyco_transf_N"/>
    <property type="match status" value="1"/>
</dbReference>
<keyword evidence="2" id="KW-0808">Transferase</keyword>
<dbReference type="Gene3D" id="3.40.50.2000">
    <property type="entry name" value="Glycogen Phosphorylase B"/>
    <property type="match status" value="2"/>
</dbReference>
<comment type="similarity">
    <text evidence="1">Belongs to the UDP-glycosyltransferase family.</text>
</comment>
<keyword evidence="5" id="KW-1185">Reference proteome</keyword>
<dbReference type="AlphaFoldDB" id="A0A833QTQ8"/>
<dbReference type="PANTHER" id="PTHR48044">
    <property type="entry name" value="GLYCOSYLTRANSFERASE"/>
    <property type="match status" value="1"/>
</dbReference>
<dbReference type="EMBL" id="SWLB01000020">
    <property type="protein sequence ID" value="KAF3325159.1"/>
    <property type="molecule type" value="Genomic_DNA"/>
</dbReference>
<comment type="caution">
    <text evidence="4">The sequence shown here is derived from an EMBL/GenBank/DDBJ whole genome shotgun (WGS) entry which is preliminary data.</text>
</comment>
<dbReference type="FunFam" id="3.40.50.2000:FF:000060">
    <property type="entry name" value="Glycosyltransferase"/>
    <property type="match status" value="1"/>
</dbReference>
<accession>A0A833QTQ8</accession>
<protein>
    <recommendedName>
        <fullName evidence="3">Glycosyltransferase N-terminal domain-containing protein</fullName>
    </recommendedName>
</protein>
<dbReference type="InterPro" id="IPR002213">
    <property type="entry name" value="UDP_glucos_trans"/>
</dbReference>
<reference evidence="4" key="1">
    <citation type="submission" date="2020-01" db="EMBL/GenBank/DDBJ databases">
        <title>Genome sequence of Kobresia littledalei, the first chromosome-level genome in the family Cyperaceae.</title>
        <authorList>
            <person name="Qu G."/>
        </authorList>
    </citation>
    <scope>NUCLEOTIDE SEQUENCE</scope>
    <source>
        <strain evidence="4">C.B.Clarke</strain>
        <tissue evidence="4">Leaf</tissue>
    </source>
</reference>
<organism evidence="4 5">
    <name type="scientific">Carex littledalei</name>
    <dbReference type="NCBI Taxonomy" id="544730"/>
    <lineage>
        <taxon>Eukaryota</taxon>
        <taxon>Viridiplantae</taxon>
        <taxon>Streptophyta</taxon>
        <taxon>Embryophyta</taxon>
        <taxon>Tracheophyta</taxon>
        <taxon>Spermatophyta</taxon>
        <taxon>Magnoliopsida</taxon>
        <taxon>Liliopsida</taxon>
        <taxon>Poales</taxon>
        <taxon>Cyperaceae</taxon>
        <taxon>Cyperoideae</taxon>
        <taxon>Cariceae</taxon>
        <taxon>Carex</taxon>
        <taxon>Carex subgen. Euthyceras</taxon>
    </lineage>
</organism>
<dbReference type="Proteomes" id="UP000623129">
    <property type="component" value="Unassembled WGS sequence"/>
</dbReference>
<evidence type="ECO:0000313" key="4">
    <source>
        <dbReference type="EMBL" id="KAF3325159.1"/>
    </source>
</evidence>
<feature type="domain" description="Glycosyltransferase N-terminal" evidence="3">
    <location>
        <begin position="8"/>
        <end position="162"/>
    </location>
</feature>
<proteinExistence type="inferred from homology"/>
<name>A0A833QTQ8_9POAL</name>
<dbReference type="GO" id="GO:1901135">
    <property type="term" value="P:carbohydrate derivative metabolic process"/>
    <property type="evidence" value="ECO:0007669"/>
    <property type="project" value="UniProtKB-ARBA"/>
</dbReference>
<evidence type="ECO:0000256" key="1">
    <source>
        <dbReference type="ARBA" id="ARBA00009995"/>
    </source>
</evidence>
<dbReference type="PANTHER" id="PTHR48044:SF29">
    <property type="entry name" value="GLYCOSYLTRANSFERASE"/>
    <property type="match status" value="1"/>
</dbReference>